<keyword evidence="5" id="KW-1185">Reference proteome</keyword>
<dbReference type="InterPro" id="IPR016024">
    <property type="entry name" value="ARM-type_fold"/>
</dbReference>
<sequence>MASKTYPHGAFEGLRPFCVQLTMDQTVQNVNNLRTQISSTDVTALQDLLDYILFPLRFSLKTSGPKKPGLVQAVLECITYVLSVANLKSSVSLQEMFTELCSCLPPDPLQTVPEELKLALVLAVQSLLRSSGADMLSVLYKPSMLPEMGFSITLLLRLVELEKSREIRLEALNCLEKLLMPNLKPNTSLGTLFASFLPGVCTVLTRVICGDPKQGYKVTAGAVRLWAGAVSIVMSDESLSQVPEKKPVYPGLSGRVAELMVHRNKTWVKHSASRLLVHLEKITDRCTADRHWKVRLALVDLAQLLHTRCWSSLSVAAGNLLQILVGHISDDRPEVKARAREVLLDISKEGPTSRTLGEVLSESLHSLAVTLPRLLSSQDDEGKLQTLALLLGYLQLLGPRLKLTFHSPAHLQRLSSALLQTLELDLCSIKVVEERLPNPVGTLKQKDLVHTGVQQKTFRFFRDPQILSSIQGVCRLLGYYGDFYLLTDHFLGQYRGQRLSAVIVLNQLVLGAAGIDIEALNGGNQTMEASELLDAIRPLLEEYIDPSNWHLRTCQDSDEVVDRLALLRVGGPSKPAISDMTANAWKLCLQLEGISCFARALGCNFRALLITALYPLLEKAGDPSLMVSGTAMMALDNVSRACGYKDINQLIERNADYLASEVSVGLRRLRRRHGGAARVLHTMLENCGPSLLPLLYELVQDLLPALDQSQNEGAKILFPVLNSLVTVLGKWFPAPESTVQPKDGASNHLQPKFKSLAQEMTHFLRDHIRQQRIAKGDISEDEAKDVSPPSVEDNYDEKTPLPTHIQITKEVAEKCTHFLAHSDTQLRIQALDTLRLSLIPLHSHEKVLLQLSHKIWPCLVRRLLHDEPLVLLRAFQMLVSLTASCKDFIQHRVCKEALPAFLTSLRSQALVSCQAGPVYSHTLGFKLQKALLDGLGTLCVDLAFGDCDLLEVIDSCVLYLSARQPKQLQEAADRTLLRLAQLDPDMLWSYLCRWRSPPEVPHSSLIPPNWTAKPHDEYTQNVCKLLQKLKGL</sequence>
<reference evidence="4" key="1">
    <citation type="thesis" date="2020" institute="ProQuest LLC" country="789 East Eisenhower Parkway, Ann Arbor, MI, USA">
        <title>Comparative Genomics and Chromosome Evolution.</title>
        <authorList>
            <person name="Mudd A.B."/>
        </authorList>
    </citation>
    <scope>NUCLEOTIDE SEQUENCE</scope>
    <source>
        <strain evidence="4">237g6f4</strain>
        <tissue evidence="4">Blood</tissue>
    </source>
</reference>
<feature type="domain" description="TTI1 C-terminal TPR" evidence="3">
    <location>
        <begin position="720"/>
        <end position="988"/>
    </location>
</feature>
<dbReference type="Pfam" id="PF21547">
    <property type="entry name" value="TTI1"/>
    <property type="match status" value="1"/>
</dbReference>
<protein>
    <recommendedName>
        <fullName evidence="6">TELO2-interacting protein 1 homolog</fullName>
    </recommendedName>
</protein>
<dbReference type="AlphaFoldDB" id="A0AAV7B2E5"/>
<dbReference type="SUPFAM" id="SSF48371">
    <property type="entry name" value="ARM repeat"/>
    <property type="match status" value="2"/>
</dbReference>
<dbReference type="InterPro" id="IPR057566">
    <property type="entry name" value="TPR_TTI1_N"/>
</dbReference>
<name>A0AAV7B2E5_ENGPU</name>
<feature type="region of interest" description="Disordered" evidence="1">
    <location>
        <begin position="777"/>
        <end position="798"/>
    </location>
</feature>
<dbReference type="Pfam" id="PF24176">
    <property type="entry name" value="TPR_TTI1_2nd"/>
    <property type="match status" value="1"/>
</dbReference>
<evidence type="ECO:0000259" key="2">
    <source>
        <dbReference type="Pfam" id="PF24173"/>
    </source>
</evidence>
<organism evidence="4 5">
    <name type="scientific">Engystomops pustulosus</name>
    <name type="common">Tungara frog</name>
    <name type="synonym">Physalaemus pustulosus</name>
    <dbReference type="NCBI Taxonomy" id="76066"/>
    <lineage>
        <taxon>Eukaryota</taxon>
        <taxon>Metazoa</taxon>
        <taxon>Chordata</taxon>
        <taxon>Craniata</taxon>
        <taxon>Vertebrata</taxon>
        <taxon>Euteleostomi</taxon>
        <taxon>Amphibia</taxon>
        <taxon>Batrachia</taxon>
        <taxon>Anura</taxon>
        <taxon>Neobatrachia</taxon>
        <taxon>Hyloidea</taxon>
        <taxon>Leptodactylidae</taxon>
        <taxon>Leiuperinae</taxon>
        <taxon>Engystomops</taxon>
    </lineage>
</organism>
<dbReference type="EMBL" id="WNYA01000006">
    <property type="protein sequence ID" value="KAG8565433.1"/>
    <property type="molecule type" value="Genomic_DNA"/>
</dbReference>
<dbReference type="InterPro" id="IPR052587">
    <property type="entry name" value="TELO2-interacting_protein_1"/>
</dbReference>
<dbReference type="InterPro" id="IPR011989">
    <property type="entry name" value="ARM-like"/>
</dbReference>
<dbReference type="InterPro" id="IPR049362">
    <property type="entry name" value="TTI1_rpt"/>
</dbReference>
<evidence type="ECO:0000313" key="4">
    <source>
        <dbReference type="EMBL" id="KAG8565433.1"/>
    </source>
</evidence>
<dbReference type="Proteomes" id="UP000824782">
    <property type="component" value="Unassembled WGS sequence"/>
</dbReference>
<dbReference type="GO" id="GO:0005737">
    <property type="term" value="C:cytoplasm"/>
    <property type="evidence" value="ECO:0007669"/>
    <property type="project" value="TreeGrafter"/>
</dbReference>
<dbReference type="Gene3D" id="1.25.10.10">
    <property type="entry name" value="Leucine-rich Repeat Variant"/>
    <property type="match status" value="3"/>
</dbReference>
<dbReference type="InterPro" id="IPR057567">
    <property type="entry name" value="TPR_TTI1_C"/>
</dbReference>
<evidence type="ECO:0000259" key="3">
    <source>
        <dbReference type="Pfam" id="PF24181"/>
    </source>
</evidence>
<accession>A0AAV7B2E5</accession>
<dbReference type="Pfam" id="PF24181">
    <property type="entry name" value="TPR_TTI1_C"/>
    <property type="match status" value="1"/>
</dbReference>
<dbReference type="PANTHER" id="PTHR18460:SF3">
    <property type="entry name" value="TELO2-INTERACTING PROTEIN 1 HOMOLOG"/>
    <property type="match status" value="1"/>
</dbReference>
<evidence type="ECO:0000256" key="1">
    <source>
        <dbReference type="SAM" id="MobiDB-lite"/>
    </source>
</evidence>
<feature type="domain" description="TTI1 N-terminal TPR" evidence="2">
    <location>
        <begin position="11"/>
        <end position="331"/>
    </location>
</feature>
<evidence type="ECO:0000313" key="5">
    <source>
        <dbReference type="Proteomes" id="UP000824782"/>
    </source>
</evidence>
<proteinExistence type="predicted"/>
<comment type="caution">
    <text evidence="4">The sequence shown here is derived from an EMBL/GenBank/DDBJ whole genome shotgun (WGS) entry which is preliminary data.</text>
</comment>
<evidence type="ECO:0008006" key="6">
    <source>
        <dbReference type="Google" id="ProtNLM"/>
    </source>
</evidence>
<dbReference type="PANTHER" id="PTHR18460">
    <property type="entry name" value="TEL2 INTERACTING PROTEIN 1 TTI1 FAMILY MEMBER"/>
    <property type="match status" value="1"/>
</dbReference>
<gene>
    <name evidence="4" type="ORF">GDO81_012848</name>
</gene>
<dbReference type="Pfam" id="PF24173">
    <property type="entry name" value="TPR_TTI1_N"/>
    <property type="match status" value="1"/>
</dbReference>